<reference evidence="1" key="1">
    <citation type="journal article" date="2023" name="G3 (Bethesda)">
        <title>A reference genome for the long-term kleptoplast-retaining sea slug Elysia crispata morphotype clarki.</title>
        <authorList>
            <person name="Eastman K.E."/>
            <person name="Pendleton A.L."/>
            <person name="Shaikh M.A."/>
            <person name="Suttiyut T."/>
            <person name="Ogas R."/>
            <person name="Tomko P."/>
            <person name="Gavelis G."/>
            <person name="Widhalm J.R."/>
            <person name="Wisecaver J.H."/>
        </authorList>
    </citation>
    <scope>NUCLEOTIDE SEQUENCE</scope>
    <source>
        <strain evidence="1">ECLA1</strain>
    </source>
</reference>
<protein>
    <submittedName>
        <fullName evidence="1">Uncharacterized protein</fullName>
    </submittedName>
</protein>
<evidence type="ECO:0000313" key="2">
    <source>
        <dbReference type="Proteomes" id="UP001283361"/>
    </source>
</evidence>
<sequence length="216" mass="23471">MKGCPAPLKSSISFLCVKRSIGSVTLSQSPAVFPRCVQSLDHHNRCYSSTTVTGEPPLTAPWSPVTSLTSVTGEPPLTAPWSPVTSLTSDSSQHNDHRVSSNVVDRLWPLRGLVAEDQVVEKMRRKPLDNTNTRNIKKGLGPKLSQEKYYFDRSKSTSGSAGSVHILRTLVAGILKVMHGAIHVTHPSVFHFANPDGPVVRTCRSRGGDAFLDFGE</sequence>
<dbReference type="Proteomes" id="UP001283361">
    <property type="component" value="Unassembled WGS sequence"/>
</dbReference>
<organism evidence="1 2">
    <name type="scientific">Elysia crispata</name>
    <name type="common">lettuce slug</name>
    <dbReference type="NCBI Taxonomy" id="231223"/>
    <lineage>
        <taxon>Eukaryota</taxon>
        <taxon>Metazoa</taxon>
        <taxon>Spiralia</taxon>
        <taxon>Lophotrochozoa</taxon>
        <taxon>Mollusca</taxon>
        <taxon>Gastropoda</taxon>
        <taxon>Heterobranchia</taxon>
        <taxon>Euthyneura</taxon>
        <taxon>Panpulmonata</taxon>
        <taxon>Sacoglossa</taxon>
        <taxon>Placobranchoidea</taxon>
        <taxon>Plakobranchidae</taxon>
        <taxon>Elysia</taxon>
    </lineage>
</organism>
<evidence type="ECO:0000313" key="1">
    <source>
        <dbReference type="EMBL" id="KAK3787660.1"/>
    </source>
</evidence>
<accession>A0AAE1AHI3</accession>
<dbReference type="AlphaFoldDB" id="A0AAE1AHI3"/>
<name>A0AAE1AHI3_9GAST</name>
<gene>
    <name evidence="1" type="ORF">RRG08_031891</name>
</gene>
<comment type="caution">
    <text evidence="1">The sequence shown here is derived from an EMBL/GenBank/DDBJ whole genome shotgun (WGS) entry which is preliminary data.</text>
</comment>
<proteinExistence type="predicted"/>
<keyword evidence="2" id="KW-1185">Reference proteome</keyword>
<dbReference type="EMBL" id="JAWDGP010001847">
    <property type="protein sequence ID" value="KAK3787660.1"/>
    <property type="molecule type" value="Genomic_DNA"/>
</dbReference>